<dbReference type="STRING" id="77635.BISU_1252"/>
<gene>
    <name evidence="1" type="ORF">BISU_1252</name>
</gene>
<dbReference type="eggNOG" id="COG1487">
    <property type="taxonomic scope" value="Bacteria"/>
</dbReference>
<dbReference type="Pfam" id="PF14367">
    <property type="entry name" value="DUF4411"/>
    <property type="match status" value="1"/>
</dbReference>
<keyword evidence="2" id="KW-1185">Reference proteome</keyword>
<evidence type="ECO:0008006" key="3">
    <source>
        <dbReference type="Google" id="ProtNLM"/>
    </source>
</evidence>
<accession>A0A087E8W3</accession>
<protein>
    <recommendedName>
        <fullName evidence="3">DUF4411 family protein</fullName>
    </recommendedName>
</protein>
<evidence type="ECO:0000313" key="1">
    <source>
        <dbReference type="EMBL" id="KFJ04214.1"/>
    </source>
</evidence>
<sequence>MKYLLDSNIYMDCYDRYYLHEYFPTFWQQFTPLLNKFAVAADVMLDEHQHDEWFIEWFRKNYHGSILNHVEYVEGWSEVLEHVRTCGKYKPDALAGDKGWAHERIADPWLIAIAKHDGYTLVTSEQRDVNMHIKGHVAKAAKIPDVADALGVQVIDRNRFFGIVKLSV</sequence>
<dbReference type="PIRSF" id="PIRSF008505">
    <property type="entry name" value="UCP008505"/>
    <property type="match status" value="1"/>
</dbReference>
<dbReference type="Proteomes" id="UP000029055">
    <property type="component" value="Unassembled WGS sequence"/>
</dbReference>
<reference evidence="1 2" key="1">
    <citation type="submission" date="2014-03" db="EMBL/GenBank/DDBJ databases">
        <title>Genomics of Bifidobacteria.</title>
        <authorList>
            <person name="Ventura M."/>
            <person name="Milani C."/>
            <person name="Lugli G.A."/>
        </authorList>
    </citation>
    <scope>NUCLEOTIDE SEQUENCE [LARGE SCALE GENOMIC DNA]</scope>
    <source>
        <strain evidence="1 2">LMG 11597</strain>
    </source>
</reference>
<organism evidence="1 2">
    <name type="scientific">Bifidobacterium subtile</name>
    <dbReference type="NCBI Taxonomy" id="77635"/>
    <lineage>
        <taxon>Bacteria</taxon>
        <taxon>Bacillati</taxon>
        <taxon>Actinomycetota</taxon>
        <taxon>Actinomycetes</taxon>
        <taxon>Bifidobacteriales</taxon>
        <taxon>Bifidobacteriaceae</taxon>
        <taxon>Bifidobacterium</taxon>
    </lineage>
</organism>
<dbReference type="OrthoDB" id="338425at2"/>
<dbReference type="EMBL" id="JGZR01000005">
    <property type="protein sequence ID" value="KFJ04214.1"/>
    <property type="molecule type" value="Genomic_DNA"/>
</dbReference>
<dbReference type="RefSeq" id="WP_024463482.1">
    <property type="nucleotide sequence ID" value="NZ_CP062939.1"/>
</dbReference>
<dbReference type="AlphaFoldDB" id="A0A087E8W3"/>
<proteinExistence type="predicted"/>
<dbReference type="InterPro" id="IPR016541">
    <property type="entry name" value="UCP008505"/>
</dbReference>
<comment type="caution">
    <text evidence="1">The sequence shown here is derived from an EMBL/GenBank/DDBJ whole genome shotgun (WGS) entry which is preliminary data.</text>
</comment>
<name>A0A087E8W3_9BIFI</name>
<evidence type="ECO:0000313" key="2">
    <source>
        <dbReference type="Proteomes" id="UP000029055"/>
    </source>
</evidence>